<feature type="region of interest" description="Disordered" evidence="1">
    <location>
        <begin position="1"/>
        <end position="22"/>
    </location>
</feature>
<evidence type="ECO:0000313" key="3">
    <source>
        <dbReference type="Proteomes" id="UP000324222"/>
    </source>
</evidence>
<evidence type="ECO:0000256" key="1">
    <source>
        <dbReference type="SAM" id="MobiDB-lite"/>
    </source>
</evidence>
<proteinExistence type="predicted"/>
<evidence type="ECO:0000313" key="2">
    <source>
        <dbReference type="EMBL" id="MPC35566.1"/>
    </source>
</evidence>
<organism evidence="2 3">
    <name type="scientific">Portunus trituberculatus</name>
    <name type="common">Swimming crab</name>
    <name type="synonym">Neptunus trituberculatus</name>
    <dbReference type="NCBI Taxonomy" id="210409"/>
    <lineage>
        <taxon>Eukaryota</taxon>
        <taxon>Metazoa</taxon>
        <taxon>Ecdysozoa</taxon>
        <taxon>Arthropoda</taxon>
        <taxon>Crustacea</taxon>
        <taxon>Multicrustacea</taxon>
        <taxon>Malacostraca</taxon>
        <taxon>Eumalacostraca</taxon>
        <taxon>Eucarida</taxon>
        <taxon>Decapoda</taxon>
        <taxon>Pleocyemata</taxon>
        <taxon>Brachyura</taxon>
        <taxon>Eubrachyura</taxon>
        <taxon>Portunoidea</taxon>
        <taxon>Portunidae</taxon>
        <taxon>Portuninae</taxon>
        <taxon>Portunus</taxon>
    </lineage>
</organism>
<accession>A0A5B7EQR8</accession>
<dbReference type="AlphaFoldDB" id="A0A5B7EQR8"/>
<dbReference type="Proteomes" id="UP000324222">
    <property type="component" value="Unassembled WGS sequence"/>
</dbReference>
<comment type="caution">
    <text evidence="2">The sequence shown here is derived from an EMBL/GenBank/DDBJ whole genome shotgun (WGS) entry which is preliminary data.</text>
</comment>
<keyword evidence="3" id="KW-1185">Reference proteome</keyword>
<protein>
    <submittedName>
        <fullName evidence="2">Uncharacterized protein</fullName>
    </submittedName>
</protein>
<reference evidence="2 3" key="1">
    <citation type="submission" date="2019-05" db="EMBL/GenBank/DDBJ databases">
        <title>Another draft genome of Portunus trituberculatus and its Hox gene families provides insights of decapod evolution.</title>
        <authorList>
            <person name="Jeong J.-H."/>
            <person name="Song I."/>
            <person name="Kim S."/>
            <person name="Choi T."/>
            <person name="Kim D."/>
            <person name="Ryu S."/>
            <person name="Kim W."/>
        </authorList>
    </citation>
    <scope>NUCLEOTIDE SEQUENCE [LARGE SCALE GENOMIC DNA]</scope>
    <source>
        <tissue evidence="2">Muscle</tissue>
    </source>
</reference>
<sequence length="79" mass="8481">MQSQRKEIAPKAVSFSTEGNTDQPNCLECTLSSNGSFISPSTCTHGRLSAAGKFILLVQFSQRWGGAGRGGAQRHVQVR</sequence>
<dbReference type="EMBL" id="VSRR010003304">
    <property type="protein sequence ID" value="MPC35566.1"/>
    <property type="molecule type" value="Genomic_DNA"/>
</dbReference>
<name>A0A5B7EQR8_PORTR</name>
<gene>
    <name evidence="2" type="ORF">E2C01_028991</name>
</gene>